<evidence type="ECO:0000256" key="4">
    <source>
        <dbReference type="ARBA" id="ARBA00022679"/>
    </source>
</evidence>
<comment type="similarity">
    <text evidence="2">Belongs to the PI3/PI4-kinase family. Type III PI4K subfamily.</text>
</comment>
<dbReference type="FunFam" id="1.10.1070.11:FF:000022">
    <property type="entry name" value="Phosphatidylinositol 4-kinase stt4"/>
    <property type="match status" value="1"/>
</dbReference>
<dbReference type="EC" id="2.7.1.67" evidence="3"/>
<dbReference type="GO" id="GO:0004430">
    <property type="term" value="F:1-phosphatidylinositol 4-kinase activity"/>
    <property type="evidence" value="ECO:0007669"/>
    <property type="project" value="UniProtKB-EC"/>
</dbReference>
<sequence length="1982" mass="220276">MAAERKLLPPASSAALRQHDSLSTPPYTSGVVKVPRRYADVSCLRRDALAKLATLAASSPPSAGKQADIARLCKRCPGTRSRVNGSTNGRGSRASIGSAAVARVPMSLPEIEALLALCKAAPLVTNIEIAAQLLPQLTSYLPEAHVQSLLPPLSSPDLEPSPWEPLTHNLVAAVLSLGLDHTSLRQHAYASVNRYVGTWADAADSLSQGRSEEEEGGEPSVEQIARIVKMAVSLAGFLSAAAKFARFWTPTERFKLIRVLREALSENFMIALETSLSIVRNSRYSEALAPWRHYSKRYAVSGRPLGAMILREGFMELVVACTSLLIAPHTQLGDRDILDFLLGDEKLQTGINGPEVPLEGLTEIASDELRLLDEGADYLRMGSAWQQRLASAVKAKALTCFLCCSILDEDIADSDALISWLEAVIMDPIQIADEHLASVVFKSMAVLAKTSPSVPANMARVLPRIIVQGGLTSRTASIAAECLASVLKRLPQDAVITTLYSLENVLSITGTGPERGMNASPLNERSKQNGEVYVDPPSGASVISLGPAESEEPFLGHITTIEAIVCIARNSKDEKIIALALSMLTQKIGRLTLEVDAKLITETAILGVYSAPSDLKALLRLYSKVCHDGLVHDNEITLDAVMRARLHLAHGIKRENSELFEIYLLFLLDSVVSQGDAHEKENKEYSADIELAAQEIGQLLKPLAALTLENAATGVQGDVEIEGFVGLQRDAWYNAVVHGFTATSPLGIRHRQELQVLAQHSLPLITDERTDQLESDIELNTTLRRGKNDADLSKHRKHLAKVIPTCDADIKNLSYSEVVFLTTAYLVETLRASSGDCSRVLTYFLDPRLKSGAMGNCMHAIAKAAVNIYLAKSITGDNHTFTTPYVAQQLALFFAGCCHRISDVQRVAVTCADLIISSVPSALCQKSSLFALFELLTLMWSACLEQETDEYEWQSKYHSSRGNVTIELSDDYHFRRLTMGNLAKWAKIWVLKVLDIAPLDIKGLIQTYLSEFNDDGAYGHISLGRSFALEMGSVIPATDQRLGAIENQPGLNINTASDFIAQYTTRQEYRFVGGIRDDDQEWMRFGAEADPLLRQRSRLDKSIGDANALLVDMEARTMHHKHVSIGELRDVLRRAGALLCRTRKDQGAIVHHLVGIPFAVFTKQSIKLGVSLWMGVIKENARMESRIFVEIAENWENTVRKRKGLFSPLLEHYDPFYIKEEFAPSDKELIVKRHRAAYDLIAPHLRVAQFLSSHFNATRLGSPYIQKMYYRLINITLDALRETHCHPLAREAHFHIVLLGLRILRYSTGLSAQIMWRFKDRLLSAALAWFASAPRWSFGGNRLQVKAETHILEDIRIAIEKVQNVGLETVASRKSLQPKVDLLQLLLGKEQIRLTVWLFPLDHEKKHRFTSGHNAKPPTEAALSIALKTAWAENPAIAIQFAKRFDTASLTAECRFVLLNFPEKALNQPDALELLLGTALPTDVSFQLKYLLYWAPVNPITAVTYFLPAYGNNPFVIQYASRALDSHPVDVVFFYVPQIVQTLRYDVLGYVERYIIETAKFSQLFAHQIIWNMNANAFKDEDSTIPDPVKPTLDKVTASLIGSFSREDEAFYQREFSFFNEVTDISGKLKPYIKKSKPEKKQKIEEELRKIKVEVGVYLPSNPDGVVVGIDRKSGKPLQSHAKAPYMATFRIKKERVFESADDNENQLMRAAGKGAEKKQTYEVWQSAIFKVGDDCRQDVLALQLIAAFRGIFHNVGLDVYVFPYRVTATAPGCGVIDVLPNSISRDMLGREAVNGLYDYFVSKYGSEDSIRFQEARNAFVKSMAAYSVISYLLQFKDRHNGNIMIDDAGHILHIDFGFCFDIVPGGVKFEQAPFKLTPEMVAVMGGPNAQAYQWFEELCIKAFLASREHAGHLEQMVGAMLDSGLPCFKPLTMKNLEGRFMKERSEREAADGMRALIKKSYGSWSTKGYDQFQLLTNGIPY</sequence>
<dbReference type="SUPFAM" id="SSF56112">
    <property type="entry name" value="Protein kinase-like (PK-like)"/>
    <property type="match status" value="1"/>
</dbReference>
<keyword evidence="4" id="KW-0808">Transferase</keyword>
<evidence type="ECO:0000256" key="5">
    <source>
        <dbReference type="ARBA" id="ARBA00022741"/>
    </source>
</evidence>
<dbReference type="GO" id="GO:0046854">
    <property type="term" value="P:phosphatidylinositol phosphate biosynthetic process"/>
    <property type="evidence" value="ECO:0007669"/>
    <property type="project" value="InterPro"/>
</dbReference>
<evidence type="ECO:0000256" key="6">
    <source>
        <dbReference type="ARBA" id="ARBA00022777"/>
    </source>
</evidence>
<dbReference type="SMART" id="SM00146">
    <property type="entry name" value="PI3Kc"/>
    <property type="match status" value="1"/>
</dbReference>
<feature type="region of interest" description="Disordered" evidence="8">
    <location>
        <begin position="1"/>
        <end position="28"/>
    </location>
</feature>
<keyword evidence="5" id="KW-0547">Nucleotide-binding</keyword>
<dbReference type="GO" id="GO:0005886">
    <property type="term" value="C:plasma membrane"/>
    <property type="evidence" value="ECO:0007669"/>
    <property type="project" value="TreeGrafter"/>
</dbReference>
<keyword evidence="12" id="KW-1185">Reference proteome</keyword>
<dbReference type="InterPro" id="IPR036940">
    <property type="entry name" value="PI3/4_kinase_cat_sf"/>
</dbReference>
<dbReference type="STRING" id="50376.A0A517LB27"/>
<proteinExistence type="inferred from homology"/>
<dbReference type="PROSITE" id="PS00915">
    <property type="entry name" value="PI3_4_KINASE_1"/>
    <property type="match status" value="1"/>
</dbReference>
<dbReference type="FunFam" id="3.30.1010.10:FF:000014">
    <property type="entry name" value="Phosphatidylinositol 4-kinase STT4"/>
    <property type="match status" value="1"/>
</dbReference>
<dbReference type="InterPro" id="IPR042236">
    <property type="entry name" value="PI3K_accessory_sf"/>
</dbReference>
<dbReference type="PROSITE" id="PS00916">
    <property type="entry name" value="PI3_4_KINASE_2"/>
    <property type="match status" value="1"/>
</dbReference>
<feature type="domain" description="PI3K/PI4K catalytic" evidence="9">
    <location>
        <begin position="1704"/>
        <end position="1966"/>
    </location>
</feature>
<dbReference type="PROSITE" id="PS51545">
    <property type="entry name" value="PIK_HELICAL"/>
    <property type="match status" value="1"/>
</dbReference>
<reference evidence="11 12" key="1">
    <citation type="submission" date="2019-07" db="EMBL/GenBank/DDBJ databases">
        <title>Finished genome of Venturia effusa.</title>
        <authorList>
            <person name="Young C.A."/>
            <person name="Cox M.P."/>
            <person name="Ganley A.R.D."/>
            <person name="David W.J."/>
        </authorList>
    </citation>
    <scope>NUCLEOTIDE SEQUENCE [LARGE SCALE GENOMIC DNA]</scope>
    <source>
        <strain evidence="12">albino</strain>
    </source>
</reference>
<keyword evidence="7" id="KW-0067">ATP-binding</keyword>
<dbReference type="Gene3D" id="3.30.1010.10">
    <property type="entry name" value="Phosphatidylinositol 3-kinase Catalytic Subunit, Chain A, domain 4"/>
    <property type="match status" value="1"/>
</dbReference>
<dbReference type="Gene3D" id="1.25.40.70">
    <property type="entry name" value="Phosphatidylinositol 3-kinase, accessory domain (PIK)"/>
    <property type="match status" value="1"/>
</dbReference>
<evidence type="ECO:0000313" key="12">
    <source>
        <dbReference type="Proteomes" id="UP000316270"/>
    </source>
</evidence>
<dbReference type="InterPro" id="IPR015433">
    <property type="entry name" value="PI3/4_kinase"/>
</dbReference>
<evidence type="ECO:0000259" key="9">
    <source>
        <dbReference type="PROSITE" id="PS50290"/>
    </source>
</evidence>
<dbReference type="PROSITE" id="PS50290">
    <property type="entry name" value="PI3_4_KINASE_3"/>
    <property type="match status" value="1"/>
</dbReference>
<evidence type="ECO:0000256" key="3">
    <source>
        <dbReference type="ARBA" id="ARBA00012169"/>
    </source>
</evidence>
<gene>
    <name evidence="11" type="ORF">FKW77_006837</name>
</gene>
<dbReference type="CDD" id="cd05167">
    <property type="entry name" value="PI4Kc_III_alpha"/>
    <property type="match status" value="1"/>
</dbReference>
<dbReference type="Gene3D" id="1.10.1070.11">
    <property type="entry name" value="Phosphatidylinositol 3-/4-kinase, catalytic domain"/>
    <property type="match status" value="1"/>
</dbReference>
<dbReference type="Pfam" id="PF00613">
    <property type="entry name" value="PI3Ka"/>
    <property type="match status" value="1"/>
</dbReference>
<evidence type="ECO:0000256" key="1">
    <source>
        <dbReference type="ARBA" id="ARBA00001686"/>
    </source>
</evidence>
<organism evidence="11 12">
    <name type="scientific">Venturia effusa</name>
    <dbReference type="NCBI Taxonomy" id="50376"/>
    <lineage>
        <taxon>Eukaryota</taxon>
        <taxon>Fungi</taxon>
        <taxon>Dikarya</taxon>
        <taxon>Ascomycota</taxon>
        <taxon>Pezizomycotina</taxon>
        <taxon>Dothideomycetes</taxon>
        <taxon>Pleosporomycetidae</taxon>
        <taxon>Venturiales</taxon>
        <taxon>Venturiaceae</taxon>
        <taxon>Venturia</taxon>
    </lineage>
</organism>
<evidence type="ECO:0000313" key="11">
    <source>
        <dbReference type="EMBL" id="QDS72827.1"/>
    </source>
</evidence>
<dbReference type="Proteomes" id="UP000316270">
    <property type="component" value="Chromosome 8"/>
</dbReference>
<keyword evidence="6" id="KW-0418">Kinase</keyword>
<evidence type="ECO:0000256" key="7">
    <source>
        <dbReference type="ARBA" id="ARBA00022840"/>
    </source>
</evidence>
<dbReference type="FunFam" id="1.25.40.70:FF:000011">
    <property type="entry name" value="Phosphatidylinositol 4-kinase alpha"/>
    <property type="match status" value="1"/>
</dbReference>
<dbReference type="GO" id="GO:0005524">
    <property type="term" value="F:ATP binding"/>
    <property type="evidence" value="ECO:0007669"/>
    <property type="project" value="UniProtKB-KW"/>
</dbReference>
<dbReference type="PANTHER" id="PTHR10048">
    <property type="entry name" value="PHOSPHATIDYLINOSITOL KINASE"/>
    <property type="match status" value="1"/>
</dbReference>
<dbReference type="SUPFAM" id="SSF48371">
    <property type="entry name" value="ARM repeat"/>
    <property type="match status" value="1"/>
</dbReference>
<dbReference type="GO" id="GO:0005737">
    <property type="term" value="C:cytoplasm"/>
    <property type="evidence" value="ECO:0007669"/>
    <property type="project" value="TreeGrafter"/>
</dbReference>
<dbReference type="EMBL" id="CP042192">
    <property type="protein sequence ID" value="QDS72827.1"/>
    <property type="molecule type" value="Genomic_DNA"/>
</dbReference>
<dbReference type="Pfam" id="PF00454">
    <property type="entry name" value="PI3_PI4_kinase"/>
    <property type="match status" value="1"/>
</dbReference>
<accession>A0A517LB27</accession>
<feature type="domain" description="PIK helical" evidence="10">
    <location>
        <begin position="1413"/>
        <end position="1599"/>
    </location>
</feature>
<dbReference type="PANTHER" id="PTHR10048:SF15">
    <property type="entry name" value="PHOSPHATIDYLINOSITOL 4-KINASE ALPHA"/>
    <property type="match status" value="1"/>
</dbReference>
<dbReference type="InterPro" id="IPR001263">
    <property type="entry name" value="PI3K_accessory_dom"/>
</dbReference>
<dbReference type="InterPro" id="IPR000403">
    <property type="entry name" value="PI3/4_kinase_cat_dom"/>
</dbReference>
<dbReference type="GO" id="GO:0048015">
    <property type="term" value="P:phosphatidylinositol-mediated signaling"/>
    <property type="evidence" value="ECO:0007669"/>
    <property type="project" value="TreeGrafter"/>
</dbReference>
<dbReference type="InterPro" id="IPR016024">
    <property type="entry name" value="ARM-type_fold"/>
</dbReference>
<comment type="catalytic activity">
    <reaction evidence="1">
        <text>a 1,2-diacyl-sn-glycero-3-phospho-(1D-myo-inositol) + ATP = a 1,2-diacyl-sn-glycero-3-phospho-(1D-myo-inositol 4-phosphate) + ADP + H(+)</text>
        <dbReference type="Rhea" id="RHEA:19877"/>
        <dbReference type="ChEBI" id="CHEBI:15378"/>
        <dbReference type="ChEBI" id="CHEBI:30616"/>
        <dbReference type="ChEBI" id="CHEBI:57880"/>
        <dbReference type="ChEBI" id="CHEBI:58178"/>
        <dbReference type="ChEBI" id="CHEBI:456216"/>
        <dbReference type="EC" id="2.7.1.67"/>
    </reaction>
</comment>
<evidence type="ECO:0000256" key="2">
    <source>
        <dbReference type="ARBA" id="ARBA00006209"/>
    </source>
</evidence>
<dbReference type="OrthoDB" id="10264149at2759"/>
<evidence type="ECO:0000259" key="10">
    <source>
        <dbReference type="PROSITE" id="PS51545"/>
    </source>
</evidence>
<name>A0A517LB27_9PEZI</name>
<dbReference type="InterPro" id="IPR018936">
    <property type="entry name" value="PI3/4_kinase_CS"/>
</dbReference>
<dbReference type="InterPro" id="IPR011009">
    <property type="entry name" value="Kinase-like_dom_sf"/>
</dbReference>
<protein>
    <recommendedName>
        <fullName evidence="3">1-phosphatidylinositol 4-kinase</fullName>
        <ecNumber evidence="3">2.7.1.67</ecNumber>
    </recommendedName>
</protein>
<evidence type="ECO:0000256" key="8">
    <source>
        <dbReference type="SAM" id="MobiDB-lite"/>
    </source>
</evidence>
<dbReference type="InterPro" id="IPR045495">
    <property type="entry name" value="PI4K_N"/>
</dbReference>
<dbReference type="Pfam" id="PF19274">
    <property type="entry name" value="PI4K_N"/>
    <property type="match status" value="1"/>
</dbReference>
<dbReference type="SMART" id="SM00145">
    <property type="entry name" value="PI3Ka"/>
    <property type="match status" value="1"/>
</dbReference>